<sequence length="93" mass="9810">MSLNAGDCGTHLITTRGCPTAHACTPSGPGTELSDPPAILRNVPYPTTYPAADQEWTTELHTAVEAAAIEPPGAPLDPPQWYGAYLRGHFPQA</sequence>
<dbReference type="EMBL" id="WEGJ01000025">
    <property type="protein sequence ID" value="MQY14801.1"/>
    <property type="molecule type" value="Genomic_DNA"/>
</dbReference>
<keyword evidence="2" id="KW-1185">Reference proteome</keyword>
<reference evidence="1 2" key="1">
    <citation type="submission" date="2019-10" db="EMBL/GenBank/DDBJ databases">
        <title>Streptomyces smaragdinus sp. nov. and Streptomyces fabii sp. nov., isolated from the gut of fungus growing-termite Macrotermes natalensis.</title>
        <authorList>
            <person name="Schwitalla J."/>
            <person name="Benndorf R."/>
            <person name="Martin K."/>
            <person name="De Beer W."/>
            <person name="Kaster A.-K."/>
            <person name="Vollmers J."/>
            <person name="Poulsen M."/>
            <person name="Beemelmanns C."/>
        </authorList>
    </citation>
    <scope>NUCLEOTIDE SEQUENCE [LARGE SCALE GENOMIC DNA]</scope>
    <source>
        <strain evidence="1 2">RB5</strain>
    </source>
</reference>
<proteinExistence type="predicted"/>
<dbReference type="AlphaFoldDB" id="A0A7K0CN13"/>
<comment type="caution">
    <text evidence="1">The sequence shown here is derived from an EMBL/GenBank/DDBJ whole genome shotgun (WGS) entry which is preliminary data.</text>
</comment>
<dbReference type="Proteomes" id="UP000466345">
    <property type="component" value="Unassembled WGS sequence"/>
</dbReference>
<name>A0A7K0CN13_9ACTN</name>
<organism evidence="1 2">
    <name type="scientific">Streptomyces smaragdinus</name>
    <dbReference type="NCBI Taxonomy" id="2585196"/>
    <lineage>
        <taxon>Bacteria</taxon>
        <taxon>Bacillati</taxon>
        <taxon>Actinomycetota</taxon>
        <taxon>Actinomycetes</taxon>
        <taxon>Kitasatosporales</taxon>
        <taxon>Streptomycetaceae</taxon>
        <taxon>Streptomyces</taxon>
    </lineage>
</organism>
<accession>A0A7K0CN13</accession>
<evidence type="ECO:0000313" key="2">
    <source>
        <dbReference type="Proteomes" id="UP000466345"/>
    </source>
</evidence>
<gene>
    <name evidence="1" type="ORF">SRB5_49770</name>
</gene>
<evidence type="ECO:0000313" key="1">
    <source>
        <dbReference type="EMBL" id="MQY14801.1"/>
    </source>
</evidence>
<protein>
    <submittedName>
        <fullName evidence="1">Uncharacterized protein</fullName>
    </submittedName>
</protein>